<dbReference type="InterPro" id="IPR025354">
    <property type="entry name" value="DUF4258"/>
</dbReference>
<proteinExistence type="predicted"/>
<dbReference type="RefSeq" id="WP_092045322.1">
    <property type="nucleotide sequence ID" value="NZ_FOTK01000039.1"/>
</dbReference>
<gene>
    <name evidence="1" type="ORF">SAMN05192568_103930</name>
</gene>
<dbReference type="OrthoDB" id="8000953at2"/>
<dbReference type="AlphaFoldDB" id="A0A1I4S2I3"/>
<dbReference type="EMBL" id="FOTK01000039">
    <property type="protein sequence ID" value="SFM58490.1"/>
    <property type="molecule type" value="Genomic_DNA"/>
</dbReference>
<keyword evidence="2" id="KW-1185">Reference proteome</keyword>
<organism evidence="1 2">
    <name type="scientific">Methylobacterium pseudosasicola</name>
    <dbReference type="NCBI Taxonomy" id="582667"/>
    <lineage>
        <taxon>Bacteria</taxon>
        <taxon>Pseudomonadati</taxon>
        <taxon>Pseudomonadota</taxon>
        <taxon>Alphaproteobacteria</taxon>
        <taxon>Hyphomicrobiales</taxon>
        <taxon>Methylobacteriaceae</taxon>
        <taxon>Methylobacterium</taxon>
    </lineage>
</organism>
<evidence type="ECO:0008006" key="3">
    <source>
        <dbReference type="Google" id="ProtNLM"/>
    </source>
</evidence>
<evidence type="ECO:0000313" key="1">
    <source>
        <dbReference type="EMBL" id="SFM58490.1"/>
    </source>
</evidence>
<dbReference type="Proteomes" id="UP000199048">
    <property type="component" value="Unassembled WGS sequence"/>
</dbReference>
<evidence type="ECO:0000313" key="2">
    <source>
        <dbReference type="Proteomes" id="UP000199048"/>
    </source>
</evidence>
<protein>
    <recommendedName>
        <fullName evidence="3">DUF4258 domain-containing protein</fullName>
    </recommendedName>
</protein>
<accession>A0A1I4S2I3</accession>
<dbReference type="STRING" id="582667.SAMN05192568_103930"/>
<dbReference type="Pfam" id="PF14076">
    <property type="entry name" value="DUF4258"/>
    <property type="match status" value="1"/>
</dbReference>
<sequence>MPAPAFTYTRHARENLIDRGIASELVERTILAPEATEPDPRYPERVRAYRAWPEHGGRVLRLVYVEELALTYRVITLFLDRGWRRRRESPIRSGG</sequence>
<name>A0A1I4S2I3_9HYPH</name>
<reference evidence="2" key="1">
    <citation type="submission" date="2016-10" db="EMBL/GenBank/DDBJ databases">
        <authorList>
            <person name="Varghese N."/>
            <person name="Submissions S."/>
        </authorList>
    </citation>
    <scope>NUCLEOTIDE SEQUENCE [LARGE SCALE GENOMIC DNA]</scope>
    <source>
        <strain evidence="2">BL36</strain>
    </source>
</reference>